<dbReference type="Gene3D" id="1.10.150.20">
    <property type="entry name" value="5' to 3' exonuclease, C-terminal subdomain"/>
    <property type="match status" value="1"/>
</dbReference>
<feature type="domain" description="UVR" evidence="7">
    <location>
        <begin position="209"/>
        <end position="244"/>
    </location>
</feature>
<dbReference type="InterPro" id="IPR010994">
    <property type="entry name" value="RuvA_2-like"/>
</dbReference>
<dbReference type="InterPro" id="IPR001943">
    <property type="entry name" value="UVR_dom"/>
</dbReference>
<evidence type="ECO:0000256" key="3">
    <source>
        <dbReference type="ARBA" id="ARBA00022769"/>
    </source>
</evidence>
<evidence type="ECO:0000313" key="10">
    <source>
        <dbReference type="EMBL" id="SVA12135.1"/>
    </source>
</evidence>
<dbReference type="Gene3D" id="3.30.420.340">
    <property type="entry name" value="UvrC, RNAse H endonuclease domain"/>
    <property type="match status" value="1"/>
</dbReference>
<keyword evidence="3" id="KW-0228">DNA excision</keyword>
<dbReference type="InterPro" id="IPR047296">
    <property type="entry name" value="GIY-YIG_UvrC_Cho"/>
</dbReference>
<evidence type="ECO:0000256" key="5">
    <source>
        <dbReference type="ARBA" id="ARBA00023204"/>
    </source>
</evidence>
<accession>A0A381T7J5</accession>
<keyword evidence="6" id="KW-0742">SOS response</keyword>
<dbReference type="PROSITE" id="PS50165">
    <property type="entry name" value="UVRC"/>
    <property type="match status" value="1"/>
</dbReference>
<evidence type="ECO:0008006" key="11">
    <source>
        <dbReference type="Google" id="ProtNLM"/>
    </source>
</evidence>
<feature type="domain" description="GIY-YIG" evidence="8">
    <location>
        <begin position="16"/>
        <end position="95"/>
    </location>
</feature>
<feature type="domain" description="UvrC family homology region profile" evidence="9">
    <location>
        <begin position="260"/>
        <end position="487"/>
    </location>
</feature>
<dbReference type="GO" id="GO:0006289">
    <property type="term" value="P:nucleotide-excision repair"/>
    <property type="evidence" value="ECO:0007669"/>
    <property type="project" value="InterPro"/>
</dbReference>
<dbReference type="InterPro" id="IPR000305">
    <property type="entry name" value="GIY-YIG_endonuc"/>
</dbReference>
<dbReference type="FunFam" id="3.30.420.340:FF:000001">
    <property type="entry name" value="UvrABC system protein C"/>
    <property type="match status" value="1"/>
</dbReference>
<dbReference type="InterPro" id="IPR036876">
    <property type="entry name" value="UVR_dom_sf"/>
</dbReference>
<dbReference type="Pfam" id="PF01541">
    <property type="entry name" value="GIY-YIG"/>
    <property type="match status" value="1"/>
</dbReference>
<keyword evidence="5" id="KW-0234">DNA repair</keyword>
<dbReference type="NCBIfam" id="NF001824">
    <property type="entry name" value="PRK00558.1-5"/>
    <property type="match status" value="1"/>
</dbReference>
<dbReference type="SUPFAM" id="SSF82771">
    <property type="entry name" value="GIY-YIG endonuclease"/>
    <property type="match status" value="1"/>
</dbReference>
<dbReference type="InterPro" id="IPR035901">
    <property type="entry name" value="GIY-YIG_endonuc_sf"/>
</dbReference>
<dbReference type="Pfam" id="PF02151">
    <property type="entry name" value="UVR"/>
    <property type="match status" value="1"/>
</dbReference>
<dbReference type="PANTHER" id="PTHR30562">
    <property type="entry name" value="UVRC/OXIDOREDUCTASE"/>
    <property type="match status" value="1"/>
</dbReference>
<evidence type="ECO:0000256" key="2">
    <source>
        <dbReference type="ARBA" id="ARBA00022763"/>
    </source>
</evidence>
<dbReference type="HAMAP" id="MF_00203">
    <property type="entry name" value="UvrC"/>
    <property type="match status" value="1"/>
</dbReference>
<dbReference type="AlphaFoldDB" id="A0A381T7J5"/>
<protein>
    <recommendedName>
        <fullName evidence="11">GIY-YIG domain-containing protein</fullName>
    </recommendedName>
</protein>
<dbReference type="EMBL" id="UINC01004143">
    <property type="protein sequence ID" value="SVA12135.1"/>
    <property type="molecule type" value="Genomic_DNA"/>
</dbReference>
<keyword evidence="2" id="KW-0227">DNA damage</keyword>
<dbReference type="SUPFAM" id="SSF47781">
    <property type="entry name" value="RuvA domain 2-like"/>
    <property type="match status" value="1"/>
</dbReference>
<dbReference type="Pfam" id="PF22920">
    <property type="entry name" value="UvrC_RNaseH"/>
    <property type="match status" value="1"/>
</dbReference>
<dbReference type="PROSITE" id="PS50164">
    <property type="entry name" value="GIY_YIG"/>
    <property type="match status" value="1"/>
</dbReference>
<dbReference type="GO" id="GO:0009432">
    <property type="term" value="P:SOS response"/>
    <property type="evidence" value="ECO:0007669"/>
    <property type="project" value="UniProtKB-KW"/>
</dbReference>
<dbReference type="InterPro" id="IPR050066">
    <property type="entry name" value="UvrABC_protein_C"/>
</dbReference>
<dbReference type="Gene3D" id="3.40.1440.10">
    <property type="entry name" value="GIY-YIG endonuclease"/>
    <property type="match status" value="1"/>
</dbReference>
<evidence type="ECO:0000256" key="1">
    <source>
        <dbReference type="ARBA" id="ARBA00022490"/>
    </source>
</evidence>
<reference evidence="10" key="1">
    <citation type="submission" date="2018-05" db="EMBL/GenBank/DDBJ databases">
        <authorList>
            <person name="Lanie J.A."/>
            <person name="Ng W.-L."/>
            <person name="Kazmierczak K.M."/>
            <person name="Andrzejewski T.M."/>
            <person name="Davidsen T.M."/>
            <person name="Wayne K.J."/>
            <person name="Tettelin H."/>
            <person name="Glass J.I."/>
            <person name="Rusch D."/>
            <person name="Podicherti R."/>
            <person name="Tsui H.-C.T."/>
            <person name="Winkler M.E."/>
        </authorList>
    </citation>
    <scope>NUCLEOTIDE SEQUENCE</scope>
</reference>
<dbReference type="InterPro" id="IPR004791">
    <property type="entry name" value="UvrC"/>
</dbReference>
<dbReference type="GO" id="GO:0009380">
    <property type="term" value="C:excinuclease repair complex"/>
    <property type="evidence" value="ECO:0007669"/>
    <property type="project" value="InterPro"/>
</dbReference>
<keyword evidence="4" id="KW-0267">Excision nuclease</keyword>
<dbReference type="SMART" id="SM00465">
    <property type="entry name" value="GIYc"/>
    <property type="match status" value="1"/>
</dbReference>
<gene>
    <name evidence="10" type="ORF">METZ01_LOCUS64989</name>
</gene>
<evidence type="ECO:0000259" key="9">
    <source>
        <dbReference type="PROSITE" id="PS50165"/>
    </source>
</evidence>
<keyword evidence="1" id="KW-0963">Cytoplasm</keyword>
<dbReference type="PROSITE" id="PS50151">
    <property type="entry name" value="UVR"/>
    <property type="match status" value="1"/>
</dbReference>
<organism evidence="10">
    <name type="scientific">marine metagenome</name>
    <dbReference type="NCBI Taxonomy" id="408172"/>
    <lineage>
        <taxon>unclassified sequences</taxon>
        <taxon>metagenomes</taxon>
        <taxon>ecological metagenomes</taxon>
    </lineage>
</organism>
<dbReference type="NCBIfam" id="TIGR00194">
    <property type="entry name" value="uvrC"/>
    <property type="match status" value="1"/>
</dbReference>
<dbReference type="InterPro" id="IPR001162">
    <property type="entry name" value="UvrC_RNase_H_dom"/>
</dbReference>
<dbReference type="Pfam" id="PF08459">
    <property type="entry name" value="UvrC_RNaseH_dom"/>
    <property type="match status" value="1"/>
</dbReference>
<dbReference type="SUPFAM" id="SSF46600">
    <property type="entry name" value="C-terminal UvrC-binding domain of UvrB"/>
    <property type="match status" value="1"/>
</dbReference>
<dbReference type="GO" id="GO:0009381">
    <property type="term" value="F:excinuclease ABC activity"/>
    <property type="evidence" value="ECO:0007669"/>
    <property type="project" value="InterPro"/>
</dbReference>
<evidence type="ECO:0000259" key="8">
    <source>
        <dbReference type="PROSITE" id="PS50164"/>
    </source>
</evidence>
<dbReference type="CDD" id="cd10434">
    <property type="entry name" value="GIY-YIG_UvrC_Cho"/>
    <property type="match status" value="1"/>
</dbReference>
<dbReference type="PANTHER" id="PTHR30562:SF1">
    <property type="entry name" value="UVRABC SYSTEM PROTEIN C"/>
    <property type="match status" value="1"/>
</dbReference>
<proteinExistence type="inferred from homology"/>
<evidence type="ECO:0000256" key="4">
    <source>
        <dbReference type="ARBA" id="ARBA00022881"/>
    </source>
</evidence>
<dbReference type="InterPro" id="IPR038476">
    <property type="entry name" value="UvrC_RNase_H_dom_sf"/>
</dbReference>
<sequence length="616" mass="71370">MVMNEIVQEKLKRIPTYPGVYQFFNSDKNIIYIGKAKNLRNRIRSYFQSKKHQRAKTISLVRIIADLEWIVVRNEVEALMTEANLIKTHRPKYNIDLKDDKTYPFIRITNEPYPQVLLTRKIVKDGSKYYGPFTDVGRLRMTLKALHKVFPIRSCSFYLDEQVVKEKKVSICLDYHIKKCEGPCEGLVSQDDYQGMVDRIEDFMKGKTKKTESHIVELMNQASINQQYEEAAMYRDQLDAIRSFKERQSHVATDFEERDVIALAREDNLGIAVIIRIRNGRIFSREKLSLQGLDENDDATLKTVISRFYMDSDFIPKEISLQLNPENEKDLISWLKEKRKGAIHFLYPKKGEKAKELRITQQNALLLLGEWIIKRKKMKEQIPKMLSQLQEDLNMDVPPKRIEAFDISHLGGTNTVASMVYFLDAKPRKTEYRKFNVKTVSGIDDFAAMREVVYRRYKRLKEEEKPYPDLILIDGGKGQLSMAVSALRELGLDYIPVIGLAKRLEEVFVPGNPEAQSIHKQSPGLILLRRIRDEAHRFAITFQRQKRNKDMLLSVFSEISGMGKKRLEKLLLTFDNLESIAKLTPKVINGETGIPVKVCVEIQKVASGFLKSQNKP</sequence>
<evidence type="ECO:0000256" key="6">
    <source>
        <dbReference type="ARBA" id="ARBA00023236"/>
    </source>
</evidence>
<evidence type="ECO:0000259" key="7">
    <source>
        <dbReference type="PROSITE" id="PS50151"/>
    </source>
</evidence>
<name>A0A381T7J5_9ZZZZ</name>
<dbReference type="FunFam" id="3.40.1440.10:FF:000001">
    <property type="entry name" value="UvrABC system protein C"/>
    <property type="match status" value="1"/>
</dbReference>